<comment type="similarity">
    <text evidence="1 2">Belongs to the anti-sigma-factor antagonist family.</text>
</comment>
<dbReference type="Pfam" id="PF01740">
    <property type="entry name" value="STAS"/>
    <property type="match status" value="1"/>
</dbReference>
<dbReference type="PANTHER" id="PTHR33495:SF2">
    <property type="entry name" value="ANTI-SIGMA FACTOR ANTAGONIST TM_1081-RELATED"/>
    <property type="match status" value="1"/>
</dbReference>
<organism evidence="4 5">
    <name type="scientific">Catenulispora yoronensis</name>
    <dbReference type="NCBI Taxonomy" id="450799"/>
    <lineage>
        <taxon>Bacteria</taxon>
        <taxon>Bacillati</taxon>
        <taxon>Actinomycetota</taxon>
        <taxon>Actinomycetes</taxon>
        <taxon>Catenulisporales</taxon>
        <taxon>Catenulisporaceae</taxon>
        <taxon>Catenulispora</taxon>
    </lineage>
</organism>
<dbReference type="PROSITE" id="PS50801">
    <property type="entry name" value="STAS"/>
    <property type="match status" value="1"/>
</dbReference>
<evidence type="ECO:0000313" key="5">
    <source>
        <dbReference type="Proteomes" id="UP001500751"/>
    </source>
</evidence>
<sequence>MTERTLTVLHREDPSGAVVLTVAGELDHHTAPRLATVVREAPFAADEPTIIDLTELTYCDSTGLTVLVAAYQRSKEKGGALTLAGLNTDVMQLFKIVGFDQIFTFAPTVAEAIGA</sequence>
<accession>A0ABN2TI76</accession>
<feature type="domain" description="STAS" evidence="3">
    <location>
        <begin position="16"/>
        <end position="115"/>
    </location>
</feature>
<dbReference type="EMBL" id="BAAAQN010000001">
    <property type="protein sequence ID" value="GAA2010541.1"/>
    <property type="molecule type" value="Genomic_DNA"/>
</dbReference>
<reference evidence="4 5" key="1">
    <citation type="journal article" date="2019" name="Int. J. Syst. Evol. Microbiol.">
        <title>The Global Catalogue of Microorganisms (GCM) 10K type strain sequencing project: providing services to taxonomists for standard genome sequencing and annotation.</title>
        <authorList>
            <consortium name="The Broad Institute Genomics Platform"/>
            <consortium name="The Broad Institute Genome Sequencing Center for Infectious Disease"/>
            <person name="Wu L."/>
            <person name="Ma J."/>
        </authorList>
    </citation>
    <scope>NUCLEOTIDE SEQUENCE [LARGE SCALE GENOMIC DNA]</scope>
    <source>
        <strain evidence="4 5">JCM 16014</strain>
    </source>
</reference>
<dbReference type="RefSeq" id="WP_344663390.1">
    <property type="nucleotide sequence ID" value="NZ_BAAAQN010000001.1"/>
</dbReference>
<dbReference type="Gene3D" id="3.30.750.24">
    <property type="entry name" value="STAS domain"/>
    <property type="match status" value="1"/>
</dbReference>
<evidence type="ECO:0000313" key="4">
    <source>
        <dbReference type="EMBL" id="GAA2010541.1"/>
    </source>
</evidence>
<keyword evidence="5" id="KW-1185">Reference proteome</keyword>
<name>A0ABN2TI76_9ACTN</name>
<dbReference type="Proteomes" id="UP001500751">
    <property type="component" value="Unassembled WGS sequence"/>
</dbReference>
<dbReference type="InterPro" id="IPR002645">
    <property type="entry name" value="STAS_dom"/>
</dbReference>
<evidence type="ECO:0000256" key="1">
    <source>
        <dbReference type="ARBA" id="ARBA00009013"/>
    </source>
</evidence>
<gene>
    <name evidence="4" type="ORF">GCM10009839_00560</name>
</gene>
<evidence type="ECO:0000259" key="3">
    <source>
        <dbReference type="PROSITE" id="PS50801"/>
    </source>
</evidence>
<dbReference type="SUPFAM" id="SSF52091">
    <property type="entry name" value="SpoIIaa-like"/>
    <property type="match status" value="1"/>
</dbReference>
<dbReference type="InterPro" id="IPR036513">
    <property type="entry name" value="STAS_dom_sf"/>
</dbReference>
<proteinExistence type="inferred from homology"/>
<dbReference type="PANTHER" id="PTHR33495">
    <property type="entry name" value="ANTI-SIGMA FACTOR ANTAGONIST TM_1081-RELATED-RELATED"/>
    <property type="match status" value="1"/>
</dbReference>
<dbReference type="InterPro" id="IPR003658">
    <property type="entry name" value="Anti-sigma_ant"/>
</dbReference>
<evidence type="ECO:0000256" key="2">
    <source>
        <dbReference type="RuleBase" id="RU003749"/>
    </source>
</evidence>
<protein>
    <recommendedName>
        <fullName evidence="2">Anti-sigma factor antagonist</fullName>
    </recommendedName>
</protein>
<dbReference type="NCBIfam" id="TIGR00377">
    <property type="entry name" value="ant_ant_sig"/>
    <property type="match status" value="1"/>
</dbReference>
<dbReference type="CDD" id="cd07043">
    <property type="entry name" value="STAS_anti-anti-sigma_factors"/>
    <property type="match status" value="1"/>
</dbReference>
<comment type="caution">
    <text evidence="4">The sequence shown here is derived from an EMBL/GenBank/DDBJ whole genome shotgun (WGS) entry which is preliminary data.</text>
</comment>